<dbReference type="PATRIC" id="fig|82380.10.peg.3086"/>
<feature type="transmembrane region" description="Helical" evidence="1">
    <location>
        <begin position="283"/>
        <end position="306"/>
    </location>
</feature>
<keyword evidence="1" id="KW-0472">Membrane</keyword>
<dbReference type="AlphaFoldDB" id="A0A0F0KFV6"/>
<protein>
    <submittedName>
        <fullName evidence="2">Uncharacterized protein</fullName>
    </submittedName>
</protein>
<accession>A0A0F0KFV6</accession>
<proteinExistence type="predicted"/>
<organism evidence="2 3">
    <name type="scientific">Microbacterium oxydans</name>
    <dbReference type="NCBI Taxonomy" id="82380"/>
    <lineage>
        <taxon>Bacteria</taxon>
        <taxon>Bacillati</taxon>
        <taxon>Actinomycetota</taxon>
        <taxon>Actinomycetes</taxon>
        <taxon>Micrococcales</taxon>
        <taxon>Microbacteriaceae</taxon>
        <taxon>Microbacterium</taxon>
    </lineage>
</organism>
<keyword evidence="1" id="KW-1133">Transmembrane helix</keyword>
<name>A0A0F0KFV6_9MICO</name>
<feature type="transmembrane region" description="Helical" evidence="1">
    <location>
        <begin position="396"/>
        <end position="423"/>
    </location>
</feature>
<sequence>MALAYHDWTRRRLDDRKLSTSEELHLRRYIGQKQVAEEPDLEERARIVRTITVLIGADDHDALQAQLDTRSEELLMTALTDVFKSVENISNLNVASRVWVLRRRAALSVVLWHGLKWFLPRCFRQVARVIERYMAAATILGIAGGLLVWGFSRDLGESKEGGIAWVNFVGVVVTVGTVVALVLAVGRQFWQVAVAAIGPARTWTKKGILSATLLFGFAAGMITLVRTGAWEQWQRDAGKFLTEVLTDTHVGDWVGKILLVAVIIFMIYRALRWARAKSIKVSDRITAVGVAIAFTTTGALLILFIFDAPKEVALPMLYATGHVIAFLGLLNAIFSVVGWIGKYTALRQSGIEIRRGWFRWWILWTWFSIAIVLSALASIPPLAYPALNDTPYYLPFTAVATLATLTLFLSFWPGVFTVARFVIRVNDAYARHEFELGKAQLGAAMSAAATDNRPEMR</sequence>
<evidence type="ECO:0000313" key="2">
    <source>
        <dbReference type="EMBL" id="KJL19733.1"/>
    </source>
</evidence>
<keyword evidence="1" id="KW-0812">Transmembrane</keyword>
<feature type="transmembrane region" description="Helical" evidence="1">
    <location>
        <begin position="253"/>
        <end position="271"/>
    </location>
</feature>
<gene>
    <name evidence="2" type="ORF">RN51_03079</name>
</gene>
<feature type="transmembrane region" description="Helical" evidence="1">
    <location>
        <begin position="207"/>
        <end position="225"/>
    </location>
</feature>
<dbReference type="RefSeq" id="WP_045264885.1">
    <property type="nucleotide sequence ID" value="NZ_JYIV01000029.1"/>
</dbReference>
<reference evidence="2 3" key="1">
    <citation type="submission" date="2015-02" db="EMBL/GenBank/DDBJ databases">
        <title>Draft genome sequences of ten Microbacterium spp. with emphasis on heavy metal contaminated environments.</title>
        <authorList>
            <person name="Corretto E."/>
        </authorList>
    </citation>
    <scope>NUCLEOTIDE SEQUENCE [LARGE SCALE GENOMIC DNA]</scope>
    <source>
        <strain evidence="2 3">BEL163</strain>
    </source>
</reference>
<comment type="caution">
    <text evidence="2">The sequence shown here is derived from an EMBL/GenBank/DDBJ whole genome shotgun (WGS) entry which is preliminary data.</text>
</comment>
<dbReference type="Proteomes" id="UP000033725">
    <property type="component" value="Unassembled WGS sequence"/>
</dbReference>
<dbReference type="EMBL" id="JYIV01000029">
    <property type="protein sequence ID" value="KJL19733.1"/>
    <property type="molecule type" value="Genomic_DNA"/>
</dbReference>
<evidence type="ECO:0000256" key="1">
    <source>
        <dbReference type="SAM" id="Phobius"/>
    </source>
</evidence>
<feature type="transmembrane region" description="Helical" evidence="1">
    <location>
        <begin position="163"/>
        <end position="186"/>
    </location>
</feature>
<feature type="transmembrane region" description="Helical" evidence="1">
    <location>
        <begin position="318"/>
        <end position="340"/>
    </location>
</feature>
<feature type="transmembrane region" description="Helical" evidence="1">
    <location>
        <begin position="361"/>
        <end position="384"/>
    </location>
</feature>
<dbReference type="OrthoDB" id="5198724at2"/>
<evidence type="ECO:0000313" key="3">
    <source>
        <dbReference type="Proteomes" id="UP000033725"/>
    </source>
</evidence>
<feature type="transmembrane region" description="Helical" evidence="1">
    <location>
        <begin position="133"/>
        <end position="151"/>
    </location>
</feature>